<gene>
    <name evidence="7" type="ORF">CTI12_AA193420</name>
</gene>
<dbReference type="Pfam" id="PF17862">
    <property type="entry name" value="AAA_lid_3"/>
    <property type="match status" value="2"/>
</dbReference>
<protein>
    <submittedName>
        <fullName evidence="7">Cell division cycle 48B</fullName>
    </submittedName>
</protein>
<dbReference type="FunFam" id="3.40.50.300:FF:001439">
    <property type="entry name" value="Cell division control protein 48 homolog B"/>
    <property type="match status" value="1"/>
</dbReference>
<dbReference type="InterPro" id="IPR041569">
    <property type="entry name" value="AAA_lid_3"/>
</dbReference>
<dbReference type="GO" id="GO:0016887">
    <property type="term" value="F:ATP hydrolysis activity"/>
    <property type="evidence" value="ECO:0007669"/>
    <property type="project" value="InterPro"/>
</dbReference>
<keyword evidence="7" id="KW-0131">Cell cycle</keyword>
<dbReference type="SUPFAM" id="SSF52540">
    <property type="entry name" value="P-loop containing nucleoside triphosphate hydrolases"/>
    <property type="match status" value="2"/>
</dbReference>
<dbReference type="InterPro" id="IPR003959">
    <property type="entry name" value="ATPase_AAA_core"/>
</dbReference>
<feature type="domain" description="AAA+ ATPase" evidence="6">
    <location>
        <begin position="302"/>
        <end position="441"/>
    </location>
</feature>
<evidence type="ECO:0000313" key="8">
    <source>
        <dbReference type="Proteomes" id="UP000245207"/>
    </source>
</evidence>
<dbReference type="Gene3D" id="3.40.50.620">
    <property type="entry name" value="HUPs"/>
    <property type="match status" value="1"/>
</dbReference>
<dbReference type="SUPFAM" id="SSF52402">
    <property type="entry name" value="Adenine nucleotide alpha hydrolases-like"/>
    <property type="match status" value="1"/>
</dbReference>
<dbReference type="GO" id="GO:0051301">
    <property type="term" value="P:cell division"/>
    <property type="evidence" value="ECO:0007669"/>
    <property type="project" value="UniProtKB-KW"/>
</dbReference>
<keyword evidence="5" id="KW-1133">Transmembrane helix</keyword>
<evidence type="ECO:0000256" key="3">
    <source>
        <dbReference type="ARBA" id="ARBA00022840"/>
    </source>
</evidence>
<organism evidence="7 8">
    <name type="scientific">Artemisia annua</name>
    <name type="common">Sweet wormwood</name>
    <dbReference type="NCBI Taxonomy" id="35608"/>
    <lineage>
        <taxon>Eukaryota</taxon>
        <taxon>Viridiplantae</taxon>
        <taxon>Streptophyta</taxon>
        <taxon>Embryophyta</taxon>
        <taxon>Tracheophyta</taxon>
        <taxon>Spermatophyta</taxon>
        <taxon>Magnoliopsida</taxon>
        <taxon>eudicotyledons</taxon>
        <taxon>Gunneridae</taxon>
        <taxon>Pentapetalae</taxon>
        <taxon>asterids</taxon>
        <taxon>campanulids</taxon>
        <taxon>Asterales</taxon>
        <taxon>Asteraceae</taxon>
        <taxon>Asteroideae</taxon>
        <taxon>Anthemideae</taxon>
        <taxon>Artemisiinae</taxon>
        <taxon>Artemisia</taxon>
    </lineage>
</organism>
<dbReference type="InterPro" id="IPR003593">
    <property type="entry name" value="AAA+_ATPase"/>
</dbReference>
<reference evidence="7 8" key="1">
    <citation type="journal article" date="2018" name="Mol. Plant">
        <title>The genome of Artemisia annua provides insight into the evolution of Asteraceae family and artemisinin biosynthesis.</title>
        <authorList>
            <person name="Shen Q."/>
            <person name="Zhang L."/>
            <person name="Liao Z."/>
            <person name="Wang S."/>
            <person name="Yan T."/>
            <person name="Shi P."/>
            <person name="Liu M."/>
            <person name="Fu X."/>
            <person name="Pan Q."/>
            <person name="Wang Y."/>
            <person name="Lv Z."/>
            <person name="Lu X."/>
            <person name="Zhang F."/>
            <person name="Jiang W."/>
            <person name="Ma Y."/>
            <person name="Chen M."/>
            <person name="Hao X."/>
            <person name="Li L."/>
            <person name="Tang Y."/>
            <person name="Lv G."/>
            <person name="Zhou Y."/>
            <person name="Sun X."/>
            <person name="Brodelius P.E."/>
            <person name="Rose J.K.C."/>
            <person name="Tang K."/>
        </authorList>
    </citation>
    <scope>NUCLEOTIDE SEQUENCE [LARGE SCALE GENOMIC DNA]</scope>
    <source>
        <strain evidence="8">cv. Huhao1</strain>
        <tissue evidence="7">Leaf</tissue>
    </source>
</reference>
<keyword evidence="7" id="KW-0132">Cell division</keyword>
<evidence type="ECO:0000256" key="4">
    <source>
        <dbReference type="SAM" id="MobiDB-lite"/>
    </source>
</evidence>
<keyword evidence="5" id="KW-0812">Transmembrane</keyword>
<accession>A0A2U1P4G7</accession>
<comment type="caution">
    <text evidence="7">The sequence shown here is derived from an EMBL/GenBank/DDBJ whole genome shotgun (WGS) entry which is preliminary data.</text>
</comment>
<dbReference type="FunFam" id="3.40.50.300:FF:001107">
    <property type="entry name" value="Cell division control protein 48-B-like protein"/>
    <property type="match status" value="1"/>
</dbReference>
<keyword evidence="8" id="KW-1185">Reference proteome</keyword>
<keyword evidence="5" id="KW-0472">Membrane</keyword>
<proteinExistence type="inferred from homology"/>
<evidence type="ECO:0000256" key="1">
    <source>
        <dbReference type="ARBA" id="ARBA00006914"/>
    </source>
</evidence>
<dbReference type="PANTHER" id="PTHR23077:SF117">
    <property type="entry name" value="AAA+ ATPASE DOMAIN-CONTAINING PROTEIN"/>
    <property type="match status" value="1"/>
</dbReference>
<feature type="region of interest" description="Disordered" evidence="4">
    <location>
        <begin position="795"/>
        <end position="816"/>
    </location>
</feature>
<dbReference type="Gene3D" id="3.40.50.300">
    <property type="entry name" value="P-loop containing nucleotide triphosphate hydrolases"/>
    <property type="match status" value="2"/>
</dbReference>
<dbReference type="OrthoDB" id="5421at2759"/>
<dbReference type="AlphaFoldDB" id="A0A2U1P4G7"/>
<dbReference type="CDD" id="cd01991">
    <property type="entry name" value="Asn_synthase_B_C"/>
    <property type="match status" value="1"/>
</dbReference>
<keyword evidence="2" id="KW-0547">Nucleotide-binding</keyword>
<evidence type="ECO:0000256" key="2">
    <source>
        <dbReference type="ARBA" id="ARBA00022741"/>
    </source>
</evidence>
<dbReference type="InterPro" id="IPR003960">
    <property type="entry name" value="ATPase_AAA_CS"/>
</dbReference>
<feature type="transmembrane region" description="Helical" evidence="5">
    <location>
        <begin position="817"/>
        <end position="837"/>
    </location>
</feature>
<dbReference type="InterPro" id="IPR027417">
    <property type="entry name" value="P-loop_NTPase"/>
</dbReference>
<dbReference type="GO" id="GO:0004066">
    <property type="term" value="F:asparagine synthase (glutamine-hydrolyzing) activity"/>
    <property type="evidence" value="ECO:0007669"/>
    <property type="project" value="InterPro"/>
</dbReference>
<evidence type="ECO:0000259" key="6">
    <source>
        <dbReference type="SMART" id="SM00382"/>
    </source>
</evidence>
<dbReference type="InterPro" id="IPR014729">
    <property type="entry name" value="Rossmann-like_a/b/a_fold"/>
</dbReference>
<keyword evidence="3" id="KW-0067">ATP-binding</keyword>
<feature type="compositionally biased region" description="Polar residues" evidence="4">
    <location>
        <begin position="807"/>
        <end position="816"/>
    </location>
</feature>
<evidence type="ECO:0000256" key="5">
    <source>
        <dbReference type="SAM" id="Phobius"/>
    </source>
</evidence>
<dbReference type="InterPro" id="IPR001962">
    <property type="entry name" value="Asn_synthase"/>
</dbReference>
<dbReference type="SMART" id="SM00382">
    <property type="entry name" value="AAA"/>
    <property type="match status" value="2"/>
</dbReference>
<sequence>MCDKNIDKKKGERSEIDLLNVSFDGQLAPDRISARAGVNELRKMASLRRWNLVEIDAELSKLALETKHVMSLISPSNTYMDLNIGIALWLAAGGDGWVSEDIGGNDNNSGNYNSEHKRVKYKSDSRILLVGSGADEQCAGYGRHKTKYKQSSWIGLNEEMKLDMQRIWKRNLGRDDRCIADNGKEARFPFLDEDVIRLLLDIPLWEIADLRQPSGVGDKKILREVARMLNLPEAAVLPKRAIQFGSRIARESNRKNFGSNRAANQASAGSNSEALQALRELITYPLLYSNQAQKLGLKWPCGLLLYGPPGTGKTSLVRAVVRECDAHLIVLSPHSVHRAHAGESEKVLRDAFAEATSHIKLGKPSVIFIDEIDAICPRRDSRRQQDIRISSQLIMLMDSSTASTSGPKVVVVASTNRVDALDPALRRSGRFDSEIEVTTPSEEERLQILKLYTKKVPLDPSVNLGEIAASCNGYVGADLEALCREATMRAVKRCSNANEEDDGCSLLMEDWKFARSIVGPSITRGVTAEIPKVSWDDIGGLNDLKTKLKQAVEWPLKYADALKRLGAPRISGILLHGPPGCSKTTLAKAAAHAAQASFFSLSGAELFSMYVGEGEALLRNTFRRARLVAPSIIFFDEADVIAAKRGTGSSGSSTVGERLLSTLLTEMDGLEEAKGILVLAATNRPYAIDAALMRPGRFDQVLYVPPPDVEARYEILRVHTRGMTIDNDVDLRQIAQETDRFTGAELEGLCREAGIVALRENITATIVHSRHFQTVKSSLKPALTSQEIDSYASFMKNPRRKPPHQLGKQTPEPTKSWSSGLVLPVMIGVVGFIVIAGTRDYFTHYLQNPVSDRLVST</sequence>
<dbReference type="EMBL" id="PKPP01001692">
    <property type="protein sequence ID" value="PWA80661.1"/>
    <property type="molecule type" value="Genomic_DNA"/>
</dbReference>
<dbReference type="Gene3D" id="1.10.8.60">
    <property type="match status" value="2"/>
</dbReference>
<dbReference type="PANTHER" id="PTHR23077">
    <property type="entry name" value="AAA-FAMILY ATPASE"/>
    <property type="match status" value="1"/>
</dbReference>
<dbReference type="STRING" id="35608.A0A2U1P4G7"/>
<feature type="domain" description="AAA+ ATPase" evidence="6">
    <location>
        <begin position="569"/>
        <end position="708"/>
    </location>
</feature>
<name>A0A2U1P4G7_ARTAN</name>
<dbReference type="PROSITE" id="PS00674">
    <property type="entry name" value="AAA"/>
    <property type="match status" value="1"/>
</dbReference>
<evidence type="ECO:0000313" key="7">
    <source>
        <dbReference type="EMBL" id="PWA80661.1"/>
    </source>
</evidence>
<comment type="similarity">
    <text evidence="1">Belongs to the AAA ATPase family.</text>
</comment>
<dbReference type="GO" id="GO:0006529">
    <property type="term" value="P:asparagine biosynthetic process"/>
    <property type="evidence" value="ECO:0007669"/>
    <property type="project" value="InterPro"/>
</dbReference>
<dbReference type="InterPro" id="IPR050168">
    <property type="entry name" value="AAA_ATPase_domain"/>
</dbReference>
<dbReference type="FunFam" id="1.10.8.60:FF:000038">
    <property type="entry name" value="spermatogenesis-associated protein 5-like protein 1"/>
    <property type="match status" value="1"/>
</dbReference>
<dbReference type="GO" id="GO:0005524">
    <property type="term" value="F:ATP binding"/>
    <property type="evidence" value="ECO:0007669"/>
    <property type="project" value="UniProtKB-KW"/>
</dbReference>
<dbReference type="Pfam" id="PF00733">
    <property type="entry name" value="Asn_synthase"/>
    <property type="match status" value="1"/>
</dbReference>
<dbReference type="Proteomes" id="UP000245207">
    <property type="component" value="Unassembled WGS sequence"/>
</dbReference>
<dbReference type="Pfam" id="PF00004">
    <property type="entry name" value="AAA"/>
    <property type="match status" value="2"/>
</dbReference>